<evidence type="ECO:0000313" key="2">
    <source>
        <dbReference type="EMBL" id="HIS46149.1"/>
    </source>
</evidence>
<gene>
    <name evidence="2" type="ORF">IAB46_01070</name>
</gene>
<dbReference type="Gene3D" id="3.20.20.80">
    <property type="entry name" value="Glycosidases"/>
    <property type="match status" value="1"/>
</dbReference>
<feature type="domain" description="DUF5597" evidence="1">
    <location>
        <begin position="109"/>
        <end position="229"/>
    </location>
</feature>
<dbReference type="InterPro" id="IPR040719">
    <property type="entry name" value="DUF5597"/>
</dbReference>
<dbReference type="EMBL" id="DVIT01000004">
    <property type="protein sequence ID" value="HIS46149.1"/>
    <property type="molecule type" value="Genomic_DNA"/>
</dbReference>
<organism evidence="2 3">
    <name type="scientific">Candidatus Scybalocola faecigallinarum</name>
    <dbReference type="NCBI Taxonomy" id="2840941"/>
    <lineage>
        <taxon>Bacteria</taxon>
        <taxon>Bacillati</taxon>
        <taxon>Bacillota</taxon>
        <taxon>Clostridia</taxon>
        <taxon>Lachnospirales</taxon>
        <taxon>Lachnospiraceae</taxon>
        <taxon>Lachnospiraceae incertae sedis</taxon>
        <taxon>Candidatus Scybalocola (ex Gilroy et al. 2021)</taxon>
    </lineage>
</organism>
<dbReference type="Gene3D" id="2.60.220.20">
    <property type="entry name" value="putative beta-Galactosidase from caulobacter crescentus"/>
    <property type="match status" value="1"/>
</dbReference>
<accession>A0A9D1F2N5</accession>
<evidence type="ECO:0000313" key="3">
    <source>
        <dbReference type="Proteomes" id="UP000823927"/>
    </source>
</evidence>
<proteinExistence type="predicted"/>
<name>A0A9D1F2N5_9FIRM</name>
<dbReference type="Proteomes" id="UP000823927">
    <property type="component" value="Unassembled WGS sequence"/>
</dbReference>
<reference evidence="2" key="2">
    <citation type="journal article" date="2021" name="PeerJ">
        <title>Extensive microbial diversity within the chicken gut microbiome revealed by metagenomics and culture.</title>
        <authorList>
            <person name="Gilroy R."/>
            <person name="Ravi A."/>
            <person name="Getino M."/>
            <person name="Pursley I."/>
            <person name="Horton D.L."/>
            <person name="Alikhan N.F."/>
            <person name="Baker D."/>
            <person name="Gharbi K."/>
            <person name="Hall N."/>
            <person name="Watson M."/>
            <person name="Adriaenssens E.M."/>
            <person name="Foster-Nyarko E."/>
            <person name="Jarju S."/>
            <person name="Secka A."/>
            <person name="Antonio M."/>
            <person name="Oren A."/>
            <person name="Chaudhuri R.R."/>
            <person name="La Ragione R."/>
            <person name="Hildebrand F."/>
            <person name="Pallen M.J."/>
        </authorList>
    </citation>
    <scope>NUCLEOTIDE SEQUENCE</scope>
    <source>
        <strain evidence="2">CHK178-757</strain>
    </source>
</reference>
<dbReference type="AlphaFoldDB" id="A0A9D1F2N5"/>
<reference evidence="2" key="1">
    <citation type="submission" date="2020-10" db="EMBL/GenBank/DDBJ databases">
        <authorList>
            <person name="Gilroy R."/>
        </authorList>
    </citation>
    <scope>NUCLEOTIDE SEQUENCE</scope>
    <source>
        <strain evidence="2">CHK178-757</strain>
    </source>
</reference>
<sequence>MKESSWPRVFGEHASELFMSWGYARAVEMIARAGQKEYPLFVPEVRKDPETVSHLLYAVGHDHAIGVSPFGIEDLCADPATLKKPPFYILMALNIDVSAMDSSGVAPYLSAVYELIHQIEPLYFKYRGTGHMQSFVKHGPDDGGILLPFEGYDIVVSYERTEPKKPVGGGIIFEVDPHHFLILGMNFSFKVYPKLGRQAMAVIGQRREGKIENGQFIPGRILNGDERRDTRLGDMPEVMEIEMYLQ</sequence>
<dbReference type="Pfam" id="PF18120">
    <property type="entry name" value="DUF5597"/>
    <property type="match status" value="1"/>
</dbReference>
<evidence type="ECO:0000259" key="1">
    <source>
        <dbReference type="Pfam" id="PF18120"/>
    </source>
</evidence>
<comment type="caution">
    <text evidence="2">The sequence shown here is derived from an EMBL/GenBank/DDBJ whole genome shotgun (WGS) entry which is preliminary data.</text>
</comment>
<protein>
    <submittedName>
        <fullName evidence="2">DUF5597 domain-containing protein</fullName>
    </submittedName>
</protein>